<evidence type="ECO:0000256" key="5">
    <source>
        <dbReference type="PROSITE-ProRule" id="PRU00283"/>
    </source>
</evidence>
<keyword evidence="1" id="KW-0493">Microtubule</keyword>
<evidence type="ECO:0000256" key="4">
    <source>
        <dbReference type="ARBA" id="ARBA00023175"/>
    </source>
</evidence>
<keyword evidence="6" id="KW-0175">Coiled coil</keyword>
<reference evidence="9 10" key="1">
    <citation type="submission" date="2024-04" db="EMBL/GenBank/DDBJ databases">
        <title>genome sequences of Mucor flavus KT1a and Helicostylum pulchrum KT1b strains isolated from the surface of a dry-aged beef.</title>
        <authorList>
            <person name="Toyotome T."/>
            <person name="Hosono M."/>
            <person name="Torimaru M."/>
            <person name="Fukuda K."/>
            <person name="Mikami N."/>
        </authorList>
    </citation>
    <scope>NUCLEOTIDE SEQUENCE [LARGE SCALE GENOMIC DNA]</scope>
    <source>
        <strain evidence="9 10">KT1a</strain>
    </source>
</reference>
<feature type="compositionally biased region" description="Basic and acidic residues" evidence="7">
    <location>
        <begin position="1"/>
        <end position="20"/>
    </location>
</feature>
<keyword evidence="2 5" id="KW-0547">Nucleotide-binding</keyword>
<dbReference type="InterPro" id="IPR027640">
    <property type="entry name" value="Kinesin-like_fam"/>
</dbReference>
<dbReference type="Pfam" id="PF00225">
    <property type="entry name" value="Kinesin"/>
    <property type="match status" value="1"/>
</dbReference>
<feature type="domain" description="Kinesin motor" evidence="8">
    <location>
        <begin position="335"/>
        <end position="673"/>
    </location>
</feature>
<evidence type="ECO:0000256" key="1">
    <source>
        <dbReference type="ARBA" id="ARBA00022701"/>
    </source>
</evidence>
<feature type="binding site" evidence="5">
    <location>
        <begin position="425"/>
        <end position="432"/>
    </location>
    <ligand>
        <name>ATP</name>
        <dbReference type="ChEBI" id="CHEBI:30616"/>
    </ligand>
</feature>
<dbReference type="SMART" id="SM00129">
    <property type="entry name" value="KISc"/>
    <property type="match status" value="1"/>
</dbReference>
<keyword evidence="4 5" id="KW-0505">Motor protein</keyword>
<name>A0ABP9YUY6_9FUNG</name>
<dbReference type="PRINTS" id="PR00380">
    <property type="entry name" value="KINESINHEAVY"/>
</dbReference>
<protein>
    <recommendedName>
        <fullName evidence="8">Kinesin motor domain-containing protein</fullName>
    </recommendedName>
</protein>
<dbReference type="InterPro" id="IPR001752">
    <property type="entry name" value="Kinesin_motor_dom"/>
</dbReference>
<accession>A0ABP9YUY6</accession>
<feature type="region of interest" description="Disordered" evidence="7">
    <location>
        <begin position="1"/>
        <end position="114"/>
    </location>
</feature>
<dbReference type="InterPro" id="IPR036961">
    <property type="entry name" value="Kinesin_motor_dom_sf"/>
</dbReference>
<dbReference type="InterPro" id="IPR019236">
    <property type="entry name" value="APP1_cat"/>
</dbReference>
<keyword evidence="3 5" id="KW-0067">ATP-binding</keyword>
<evidence type="ECO:0000256" key="7">
    <source>
        <dbReference type="SAM" id="MobiDB-lite"/>
    </source>
</evidence>
<proteinExistence type="inferred from homology"/>
<dbReference type="Proteomes" id="UP001473302">
    <property type="component" value="Unassembled WGS sequence"/>
</dbReference>
<dbReference type="PANTHER" id="PTHR47972">
    <property type="entry name" value="KINESIN-LIKE PROTEIN KLP-3"/>
    <property type="match status" value="1"/>
</dbReference>
<comment type="similarity">
    <text evidence="5">Belongs to the TRAFAC class myosin-kinesin ATPase superfamily. Kinesin family.</text>
</comment>
<dbReference type="PROSITE" id="PS50067">
    <property type="entry name" value="KINESIN_MOTOR_2"/>
    <property type="match status" value="1"/>
</dbReference>
<feature type="region of interest" description="Disordered" evidence="7">
    <location>
        <begin position="828"/>
        <end position="859"/>
    </location>
</feature>
<evidence type="ECO:0000256" key="3">
    <source>
        <dbReference type="ARBA" id="ARBA00022840"/>
    </source>
</evidence>
<organism evidence="9 10">
    <name type="scientific">Mucor flavus</name>
    <dbReference type="NCBI Taxonomy" id="439312"/>
    <lineage>
        <taxon>Eukaryota</taxon>
        <taxon>Fungi</taxon>
        <taxon>Fungi incertae sedis</taxon>
        <taxon>Mucoromycota</taxon>
        <taxon>Mucoromycotina</taxon>
        <taxon>Mucoromycetes</taxon>
        <taxon>Mucorales</taxon>
        <taxon>Mucorineae</taxon>
        <taxon>Mucoraceae</taxon>
        <taxon>Mucor</taxon>
    </lineage>
</organism>
<dbReference type="CDD" id="cd01366">
    <property type="entry name" value="KISc_C_terminal"/>
    <property type="match status" value="1"/>
</dbReference>
<evidence type="ECO:0000259" key="8">
    <source>
        <dbReference type="PROSITE" id="PS50067"/>
    </source>
</evidence>
<feature type="compositionally biased region" description="Polar residues" evidence="7">
    <location>
        <begin position="56"/>
        <end position="78"/>
    </location>
</feature>
<sequence length="1251" mass="140822">MDIDKPTLKRRNETAPDTKRQRPKLNMNQAPRIPVRSTLASRSNRTSPTNSTVSNQSIPTQRLSNQSLPAQRLSNQSLPKKRLSNQTAASPSSSTSRLSSQNNKPAAANGPKKLVAKKLVTKKSGPEIPAFTGDIKGKMNYLQTQLEDSGEQLTDFEKLKDDLESNVQNSESLLQEALQKVQDLETTIESTRSRHQEELAKHQEKYMLKNRGLIFENDQNNTKAENWENELKQIEDESRQKNLALEEKKRENVGLKVTLEKSSASFTEVDAELRVLKMKLKSAGSALEEHEGHVSSLSNEWDTKDNSLEGLEKALFEQEILRRKLHNTIQELKGNIRVFCRVRPSLESDSESNLAQIRIFGEDQEHMELQEQVSSTLGKSSTKTHNFTFDRVFSPSETQKDCFEEISQLVQSALDGYNVCIFAYGQTGSGKTYTMQGPNTVTESTVGMIPRAVQQIYDVAQRLKQFDWNYTMEGQFLEIYNETIHDLLGDATKYGQIKHEIHHDKSGKTTVSNMTTVELDSPSKVKMMLRKASQNRATGATNLNERSSRSHSVFTLKLIGHNRKTGENTTGILNLIDLAGSERLSTSGSVGDRLRETQAINKSLSCLGDVIHALVSNKEGGHIPYRNSKLTYLLRNSLGGNCKTLMFVNVSPMIEHFGESLCSLRFATKVNSCHIGTAKKAINSLSSLDSAAYFDSIRECLLFPTYAKRDPKDHSKWTVRAKGWALSHNSSSAKQKMMMGITKSVAGKSYTDRTTSQMFEERFKYFLATNKRHVVFLIEAIGTTTLEESRKITQREQQFILNQPLLVDSLNMLSTRLTQSVLKTPYYTSSHPISLPDTPPTDYSDDDDNDSWYTHEDPHLLTRPSNPVSSVLDSKCRTTQEQKEGIHLTTKGSGFLSGKFSLPHDTILDWAQEQNQCDARLIKIQSVCTVDNKFSPNHNVVNLIEPTGISIISDIDDTIKDTQVKLGARTVIAKTFFESLKPVQGMAEAYMSWYSQGASFHYVSNSPFQLMPMLDTFIRDAQFPPGSMHLRDDGKLISRLVETPGLAKREAILEILSDFPDRHFILIGDSGEIDLEIYTRIAIEYPTQILKIFIRDVTNATITELKQSMTSVRQRSGPFSLFYPKRRSQSATDFVVPNKNEKKSKYSLGMRRAVTSMVAEYAVEPHLTGHRSTVHLDSDLDDHSTQKISSGEACAQLYHRLEKARSRVNIEIILFQHASELQADTDITNLLWGMWDNQSNLSSDNQSNIST</sequence>
<dbReference type="SUPFAM" id="SSF52540">
    <property type="entry name" value="P-loop containing nucleoside triphosphate hydrolases"/>
    <property type="match status" value="1"/>
</dbReference>
<dbReference type="EMBL" id="BAABUK010000008">
    <property type="protein sequence ID" value="GAA5810683.1"/>
    <property type="molecule type" value="Genomic_DNA"/>
</dbReference>
<dbReference type="InterPro" id="IPR027417">
    <property type="entry name" value="P-loop_NTPase"/>
</dbReference>
<dbReference type="Gene3D" id="3.40.850.10">
    <property type="entry name" value="Kinesin motor domain"/>
    <property type="match status" value="1"/>
</dbReference>
<feature type="compositionally biased region" description="Low complexity" evidence="7">
    <location>
        <begin position="41"/>
        <end position="55"/>
    </location>
</feature>
<gene>
    <name evidence="9" type="ORF">MFLAVUS_004109</name>
</gene>
<dbReference type="PANTHER" id="PTHR47972:SF45">
    <property type="entry name" value="PROTEIN CLARET SEGREGATIONAL"/>
    <property type="match status" value="1"/>
</dbReference>
<evidence type="ECO:0000313" key="9">
    <source>
        <dbReference type="EMBL" id="GAA5810683.1"/>
    </source>
</evidence>
<evidence type="ECO:0000256" key="6">
    <source>
        <dbReference type="SAM" id="Coils"/>
    </source>
</evidence>
<evidence type="ECO:0000313" key="10">
    <source>
        <dbReference type="Proteomes" id="UP001473302"/>
    </source>
</evidence>
<keyword evidence="10" id="KW-1185">Reference proteome</keyword>
<evidence type="ECO:0000256" key="2">
    <source>
        <dbReference type="ARBA" id="ARBA00022741"/>
    </source>
</evidence>
<dbReference type="Pfam" id="PF09949">
    <property type="entry name" value="APP1_cat"/>
    <property type="match status" value="1"/>
</dbReference>
<comment type="caution">
    <text evidence="9">The sequence shown here is derived from an EMBL/GenBank/DDBJ whole genome shotgun (WGS) entry which is preliminary data.</text>
</comment>
<feature type="coiled-coil region" evidence="6">
    <location>
        <begin position="146"/>
        <end position="251"/>
    </location>
</feature>
<feature type="compositionally biased region" description="Low complexity" evidence="7">
    <location>
        <begin position="84"/>
        <end position="102"/>
    </location>
</feature>